<comment type="caution">
    <text evidence="1">The sequence shown here is derived from an EMBL/GenBank/DDBJ whole genome shotgun (WGS) entry which is preliminary data.</text>
</comment>
<dbReference type="Pfam" id="PF08846">
    <property type="entry name" value="DUF1816"/>
    <property type="match status" value="1"/>
</dbReference>
<evidence type="ECO:0000313" key="2">
    <source>
        <dbReference type="Proteomes" id="UP000615026"/>
    </source>
</evidence>
<dbReference type="InterPro" id="IPR014945">
    <property type="entry name" value="DUF1816"/>
</dbReference>
<reference evidence="1" key="1">
    <citation type="submission" date="2020-10" db="EMBL/GenBank/DDBJ databases">
        <authorList>
            <person name="Castelo-Branco R."/>
            <person name="Eusebio N."/>
            <person name="Adriana R."/>
            <person name="Vieira A."/>
            <person name="Brugerolle De Fraissinette N."/>
            <person name="Rezende De Castro R."/>
            <person name="Schneider M.P."/>
            <person name="Vasconcelos V."/>
            <person name="Leao P.N."/>
        </authorList>
    </citation>
    <scope>NUCLEOTIDE SEQUENCE</scope>
    <source>
        <strain evidence="1">LEGE 11479</strain>
    </source>
</reference>
<keyword evidence="2" id="KW-1185">Reference proteome</keyword>
<protein>
    <submittedName>
        <fullName evidence="1">DUF1816 domain-containing protein</fullName>
    </submittedName>
</protein>
<dbReference type="Proteomes" id="UP000615026">
    <property type="component" value="Unassembled WGS sequence"/>
</dbReference>
<sequence>MNGLFSQLKGLFGSTWWIEVSTDTPRCIYYFGPFKHESEASQAAAGYVEDLEQEGAVLCQTSIMKRPTPKQLTVEYSSKFHASISAEPR</sequence>
<dbReference type="EMBL" id="JADEXP010000083">
    <property type="protein sequence ID" value="MBE9067235.1"/>
    <property type="molecule type" value="Genomic_DNA"/>
</dbReference>
<dbReference type="RefSeq" id="WP_193993202.1">
    <property type="nucleotide sequence ID" value="NZ_JADEXP010000083.1"/>
</dbReference>
<proteinExistence type="predicted"/>
<dbReference type="AlphaFoldDB" id="A0A928X3J7"/>
<evidence type="ECO:0000313" key="1">
    <source>
        <dbReference type="EMBL" id="MBE9067235.1"/>
    </source>
</evidence>
<organism evidence="1 2">
    <name type="scientific">Leptolyngbya cf. ectocarpi LEGE 11479</name>
    <dbReference type="NCBI Taxonomy" id="1828722"/>
    <lineage>
        <taxon>Bacteria</taxon>
        <taxon>Bacillati</taxon>
        <taxon>Cyanobacteriota</taxon>
        <taxon>Cyanophyceae</taxon>
        <taxon>Leptolyngbyales</taxon>
        <taxon>Leptolyngbyaceae</taxon>
        <taxon>Leptolyngbya group</taxon>
        <taxon>Leptolyngbya</taxon>
    </lineage>
</organism>
<gene>
    <name evidence="1" type="ORF">IQ260_11260</name>
</gene>
<name>A0A928X3J7_LEPEC</name>
<accession>A0A928X3J7</accession>